<protein>
    <submittedName>
        <fullName evidence="1">Uncharacterized protein</fullName>
    </submittedName>
</protein>
<dbReference type="EMBL" id="LT629790">
    <property type="protein sequence ID" value="SDU71088.1"/>
    <property type="molecule type" value="Genomic_DNA"/>
</dbReference>
<name>A0AAX2DHM0_9PSED</name>
<evidence type="ECO:0000313" key="2">
    <source>
        <dbReference type="Proteomes" id="UP000183772"/>
    </source>
</evidence>
<reference evidence="1 2" key="1">
    <citation type="submission" date="2016-10" db="EMBL/GenBank/DDBJ databases">
        <authorList>
            <person name="Varghese N."/>
            <person name="Submissions S."/>
        </authorList>
    </citation>
    <scope>NUCLEOTIDE SEQUENCE [LARGE SCALE GENOMIC DNA]</scope>
    <source>
        <strain evidence="1 2">DSM 16733</strain>
    </source>
</reference>
<accession>A0AAX2DHM0</accession>
<dbReference type="AlphaFoldDB" id="A0AAX2DHM0"/>
<gene>
    <name evidence="1" type="ORF">SAMN05216476_4587</name>
</gene>
<sequence>MNGRVSAQERDDLIGVKRPVKFDTGIDPAQHRDAQPIGVDQRLALRTITDIHQFYEQAMVNERHQHTLGDLAEMTTQGTEQLAFRRHGR</sequence>
<dbReference type="Proteomes" id="UP000183772">
    <property type="component" value="Chromosome I"/>
</dbReference>
<organism evidence="1 2">
    <name type="scientific">Pseudomonas mediterranea</name>
    <dbReference type="NCBI Taxonomy" id="183795"/>
    <lineage>
        <taxon>Bacteria</taxon>
        <taxon>Pseudomonadati</taxon>
        <taxon>Pseudomonadota</taxon>
        <taxon>Gammaproteobacteria</taxon>
        <taxon>Pseudomonadales</taxon>
        <taxon>Pseudomonadaceae</taxon>
        <taxon>Pseudomonas</taxon>
    </lineage>
</organism>
<evidence type="ECO:0000313" key="1">
    <source>
        <dbReference type="EMBL" id="SDU71088.1"/>
    </source>
</evidence>
<proteinExistence type="predicted"/>
<keyword evidence="2" id="KW-1185">Reference proteome</keyword>